<reference evidence="2" key="2">
    <citation type="submission" date="2020-10" db="UniProtKB">
        <authorList>
            <consortium name="WormBaseParasite"/>
        </authorList>
    </citation>
    <scope>IDENTIFICATION</scope>
</reference>
<proteinExistence type="predicted"/>
<protein>
    <submittedName>
        <fullName evidence="2">Uncharacterized protein</fullName>
    </submittedName>
</protein>
<evidence type="ECO:0000313" key="1">
    <source>
        <dbReference type="Proteomes" id="UP000492821"/>
    </source>
</evidence>
<dbReference type="WBParaSite" id="Pan_g3266.t1">
    <property type="protein sequence ID" value="Pan_g3266.t1"/>
    <property type="gene ID" value="Pan_g3266"/>
</dbReference>
<dbReference type="Proteomes" id="UP000492821">
    <property type="component" value="Unassembled WGS sequence"/>
</dbReference>
<dbReference type="AlphaFoldDB" id="A0A7E4ZYL3"/>
<sequence length="142" mass="15959">MSPSCYPPFKPLTISHYSAKVSHTRSRPFRVVVVVRCPHSSSSLPQNAKCFLSPTTRHAAAQGRPCFLVHSTQPTVDASRGVVLFVDLVASIVQAPKQSANHNPILYCYQSSHRFLRLLLLSICYNYYTTLFIRIEVHILVC</sequence>
<accession>A0A7E4ZYL3</accession>
<name>A0A7E4ZYL3_PANRE</name>
<reference evidence="1" key="1">
    <citation type="journal article" date="2013" name="Genetics">
        <title>The draft genome and transcriptome of Panagrellus redivivus are shaped by the harsh demands of a free-living lifestyle.</title>
        <authorList>
            <person name="Srinivasan J."/>
            <person name="Dillman A.R."/>
            <person name="Macchietto M.G."/>
            <person name="Heikkinen L."/>
            <person name="Lakso M."/>
            <person name="Fracchia K.M."/>
            <person name="Antoshechkin I."/>
            <person name="Mortazavi A."/>
            <person name="Wong G."/>
            <person name="Sternberg P.W."/>
        </authorList>
    </citation>
    <scope>NUCLEOTIDE SEQUENCE [LARGE SCALE GENOMIC DNA]</scope>
    <source>
        <strain evidence="1">MT8872</strain>
    </source>
</reference>
<organism evidence="1 2">
    <name type="scientific">Panagrellus redivivus</name>
    <name type="common">Microworm</name>
    <dbReference type="NCBI Taxonomy" id="6233"/>
    <lineage>
        <taxon>Eukaryota</taxon>
        <taxon>Metazoa</taxon>
        <taxon>Ecdysozoa</taxon>
        <taxon>Nematoda</taxon>
        <taxon>Chromadorea</taxon>
        <taxon>Rhabditida</taxon>
        <taxon>Tylenchina</taxon>
        <taxon>Panagrolaimomorpha</taxon>
        <taxon>Panagrolaimoidea</taxon>
        <taxon>Panagrolaimidae</taxon>
        <taxon>Panagrellus</taxon>
    </lineage>
</organism>
<keyword evidence="1" id="KW-1185">Reference proteome</keyword>
<evidence type="ECO:0000313" key="2">
    <source>
        <dbReference type="WBParaSite" id="Pan_g3266.t1"/>
    </source>
</evidence>